<gene>
    <name evidence="2" type="ORF">DSAG12_01082</name>
</gene>
<evidence type="ECO:0000313" key="2">
    <source>
        <dbReference type="EMBL" id="QEE15257.1"/>
    </source>
</evidence>
<dbReference type="EMBL" id="CP042905">
    <property type="protein sequence ID" value="QEE15257.1"/>
    <property type="molecule type" value="Genomic_DNA"/>
</dbReference>
<dbReference type="InterPro" id="IPR002734">
    <property type="entry name" value="RibDG_C"/>
</dbReference>
<dbReference type="PANTHER" id="PTHR38011">
    <property type="entry name" value="DIHYDROFOLATE REDUCTASE FAMILY PROTEIN (AFU_ORTHOLOGUE AFUA_8G06820)"/>
    <property type="match status" value="1"/>
</dbReference>
<dbReference type="Pfam" id="PF01872">
    <property type="entry name" value="RibD_C"/>
    <property type="match status" value="1"/>
</dbReference>
<dbReference type="InterPro" id="IPR024072">
    <property type="entry name" value="DHFR-like_dom_sf"/>
</dbReference>
<dbReference type="RefSeq" id="WP_147662173.1">
    <property type="nucleotide sequence ID" value="NZ_CP042905.2"/>
</dbReference>
<feature type="domain" description="Bacterial bifunctional deaminase-reductase C-terminal" evidence="1">
    <location>
        <begin position="2"/>
        <end position="166"/>
    </location>
</feature>
<sequence>MRKIVLYIASSLDGYIARKNGEVDWLDDFNNTGDDYGYSKFYESIDVTLMGNKTYKTTLSFGKFPYKDKINYVFTKQNKLPQAEYVEFINKNIVSFTKGLKTQKGKDIWLIGGAQINELFFNNEIIDELILSVMPVTISKGIPLFTERVKQLKFRLNNEKFYENGVVQLHYSIL</sequence>
<dbReference type="Proteomes" id="UP000321408">
    <property type="component" value="Chromosome"/>
</dbReference>
<keyword evidence="3" id="KW-1185">Reference proteome</keyword>
<dbReference type="GeneID" id="41329079"/>
<name>A0A5B9D8S3_9ARCH</name>
<proteinExistence type="predicted"/>
<dbReference type="OrthoDB" id="7348at2157"/>
<reference evidence="2 3" key="1">
    <citation type="journal article" date="2020" name="Nature">
        <title>Isolation of an archaeon at the prokaryote-eukaryote interface.</title>
        <authorList>
            <person name="Imachi H."/>
            <person name="Nobu M.K."/>
            <person name="Nakahara N."/>
            <person name="Morono Y."/>
            <person name="Ogawara M."/>
            <person name="Takaki Y."/>
            <person name="Takano Y."/>
            <person name="Uematsu K."/>
            <person name="Ikuta T."/>
            <person name="Ito M."/>
            <person name="Matsui Y."/>
            <person name="Miyazaki M."/>
            <person name="Murata K."/>
            <person name="Saito Y."/>
            <person name="Sakai S."/>
            <person name="Song C."/>
            <person name="Tasumi E."/>
            <person name="Yamanaka Y."/>
            <person name="Yamaguchi T."/>
            <person name="Kamagata Y."/>
            <person name="Tamaki H."/>
            <person name="Takai K."/>
        </authorList>
    </citation>
    <scope>NUCLEOTIDE SEQUENCE [LARGE SCALE GENOMIC DNA]</scope>
    <source>
        <strain evidence="2 3">MK-D1</strain>
    </source>
</reference>
<evidence type="ECO:0000313" key="3">
    <source>
        <dbReference type="Proteomes" id="UP000321408"/>
    </source>
</evidence>
<evidence type="ECO:0000259" key="1">
    <source>
        <dbReference type="Pfam" id="PF01872"/>
    </source>
</evidence>
<dbReference type="AlphaFoldDB" id="A0A5B9D8S3"/>
<dbReference type="SUPFAM" id="SSF53597">
    <property type="entry name" value="Dihydrofolate reductase-like"/>
    <property type="match status" value="1"/>
</dbReference>
<protein>
    <submittedName>
        <fullName evidence="2">Dihydrofolate reductase family protein</fullName>
    </submittedName>
</protein>
<dbReference type="KEGG" id="psyt:DSAG12_01082"/>
<organism evidence="2 3">
    <name type="scientific">Promethearchaeum syntrophicum</name>
    <dbReference type="NCBI Taxonomy" id="2594042"/>
    <lineage>
        <taxon>Archaea</taxon>
        <taxon>Promethearchaeati</taxon>
        <taxon>Promethearchaeota</taxon>
        <taxon>Promethearchaeia</taxon>
        <taxon>Promethearchaeales</taxon>
        <taxon>Promethearchaeaceae</taxon>
        <taxon>Promethearchaeum</taxon>
    </lineage>
</organism>
<dbReference type="InterPro" id="IPR050765">
    <property type="entry name" value="Riboflavin_Biosynth_HTPR"/>
</dbReference>
<reference evidence="2 3" key="2">
    <citation type="journal article" date="2024" name="Int. J. Syst. Evol. Microbiol.">
        <title>Promethearchaeum syntrophicum gen. nov., sp. nov., an anaerobic, obligately syntrophic archaeon, the first isolate of the lineage 'Asgard' archaea, and proposal of the new archaeal phylum Promethearchaeota phyl. nov. and kingdom Promethearchaeati regn. nov.</title>
        <authorList>
            <person name="Imachi H."/>
            <person name="Nobu M.K."/>
            <person name="Kato S."/>
            <person name="Takaki Y."/>
            <person name="Miyazaki M."/>
            <person name="Miyata M."/>
            <person name="Ogawara M."/>
            <person name="Saito Y."/>
            <person name="Sakai S."/>
            <person name="Tahara Y.O."/>
            <person name="Takano Y."/>
            <person name="Tasumi E."/>
            <person name="Uematsu K."/>
            <person name="Yoshimura T."/>
            <person name="Itoh T."/>
            <person name="Ohkuma M."/>
            <person name="Takai K."/>
        </authorList>
    </citation>
    <scope>NUCLEOTIDE SEQUENCE [LARGE SCALE GENOMIC DNA]</scope>
    <source>
        <strain evidence="2 3">MK-D1</strain>
    </source>
</reference>
<dbReference type="GO" id="GO:0009231">
    <property type="term" value="P:riboflavin biosynthetic process"/>
    <property type="evidence" value="ECO:0007669"/>
    <property type="project" value="InterPro"/>
</dbReference>
<dbReference type="GO" id="GO:0008703">
    <property type="term" value="F:5-amino-6-(5-phosphoribosylamino)uracil reductase activity"/>
    <property type="evidence" value="ECO:0007669"/>
    <property type="project" value="InterPro"/>
</dbReference>
<accession>A0A5B9D8S3</accession>
<dbReference type="Gene3D" id="3.40.430.10">
    <property type="entry name" value="Dihydrofolate Reductase, subunit A"/>
    <property type="match status" value="1"/>
</dbReference>
<dbReference type="PANTHER" id="PTHR38011:SF11">
    <property type="entry name" value="2,5-DIAMINO-6-RIBOSYLAMINO-4(3H)-PYRIMIDINONE 5'-PHOSPHATE REDUCTASE"/>
    <property type="match status" value="1"/>
</dbReference>